<feature type="transmembrane region" description="Helical" evidence="1">
    <location>
        <begin position="58"/>
        <end position="81"/>
    </location>
</feature>
<dbReference type="GO" id="GO:0043164">
    <property type="term" value="P:Gram-negative-bacterium-type cell wall biogenesis"/>
    <property type="evidence" value="ECO:0007669"/>
    <property type="project" value="TreeGrafter"/>
</dbReference>
<dbReference type="InterPro" id="IPR014729">
    <property type="entry name" value="Rossmann-like_a/b/a_fold"/>
</dbReference>
<feature type="transmembrane region" description="Helical" evidence="1">
    <location>
        <begin position="26"/>
        <end position="46"/>
    </location>
</feature>
<feature type="domain" description="DUF218" evidence="2">
    <location>
        <begin position="99"/>
        <end position="234"/>
    </location>
</feature>
<dbReference type="Pfam" id="PF02698">
    <property type="entry name" value="DUF218"/>
    <property type="match status" value="1"/>
</dbReference>
<dbReference type="RefSeq" id="WP_087019532.1">
    <property type="nucleotide sequence ID" value="NZ_CP178353.1"/>
</dbReference>
<dbReference type="CDD" id="cd06259">
    <property type="entry name" value="YdcF-like"/>
    <property type="match status" value="1"/>
</dbReference>
<sequence>MKRFYQILCMICAVLAVICIPFRPLWFGLAFFTTLCACTGVMWLFIRVRDTRTGKWSAVATWFVRAGNVVFVLWLISVAAVEGLILSGAHTDAQALEADCVFVLGGGIKGDQPTETLRNRLAVALDVMEQNPDVQIIVCGGQGDDEDYTEASVMYNWMVSHGADPERVAKESKSRNTIQNIENALELCEKNGWSTDRVAALSSGFHLFRTRRIMENCGLESCVIAAPSGNPAMRILFCIREYFSIVKLVVSGYW</sequence>
<dbReference type="OrthoDB" id="9782395at2"/>
<dbReference type="PANTHER" id="PTHR30336">
    <property type="entry name" value="INNER MEMBRANE PROTEIN, PROBABLE PERMEASE"/>
    <property type="match status" value="1"/>
</dbReference>
<dbReference type="Proteomes" id="UP000194903">
    <property type="component" value="Unassembled WGS sequence"/>
</dbReference>
<dbReference type="Gene3D" id="3.40.50.620">
    <property type="entry name" value="HUPs"/>
    <property type="match status" value="1"/>
</dbReference>
<comment type="caution">
    <text evidence="3">The sequence shown here is derived from an EMBL/GenBank/DDBJ whole genome shotgun (WGS) entry which is preliminary data.</text>
</comment>
<dbReference type="InterPro" id="IPR003848">
    <property type="entry name" value="DUF218"/>
</dbReference>
<dbReference type="EMBL" id="NHOC01000005">
    <property type="protein sequence ID" value="OUM20722.1"/>
    <property type="molecule type" value="Genomic_DNA"/>
</dbReference>
<evidence type="ECO:0000313" key="4">
    <source>
        <dbReference type="Proteomes" id="UP000194903"/>
    </source>
</evidence>
<keyword evidence="1" id="KW-0472">Membrane</keyword>
<protein>
    <recommendedName>
        <fullName evidence="2">DUF218 domain-containing protein</fullName>
    </recommendedName>
</protein>
<keyword evidence="1" id="KW-0812">Transmembrane</keyword>
<dbReference type="GO" id="GO:0000270">
    <property type="term" value="P:peptidoglycan metabolic process"/>
    <property type="evidence" value="ECO:0007669"/>
    <property type="project" value="TreeGrafter"/>
</dbReference>
<dbReference type="AlphaFoldDB" id="A0A252F4S5"/>
<accession>A0A252F4S5</accession>
<gene>
    <name evidence="3" type="ORF">CBW42_07815</name>
</gene>
<evidence type="ECO:0000259" key="2">
    <source>
        <dbReference type="Pfam" id="PF02698"/>
    </source>
</evidence>
<dbReference type="PANTHER" id="PTHR30336:SF4">
    <property type="entry name" value="ENVELOPE BIOGENESIS FACTOR ELYC"/>
    <property type="match status" value="1"/>
</dbReference>
<keyword evidence="4" id="KW-1185">Reference proteome</keyword>
<organism evidence="3 4">
    <name type="scientific">Butyricicoccus porcorum</name>
    <dbReference type="NCBI Taxonomy" id="1945634"/>
    <lineage>
        <taxon>Bacteria</taxon>
        <taxon>Bacillati</taxon>
        <taxon>Bacillota</taxon>
        <taxon>Clostridia</taxon>
        <taxon>Eubacteriales</taxon>
        <taxon>Butyricicoccaceae</taxon>
        <taxon>Butyricicoccus</taxon>
    </lineage>
</organism>
<proteinExistence type="predicted"/>
<name>A0A252F4S5_9FIRM</name>
<evidence type="ECO:0000313" key="3">
    <source>
        <dbReference type="EMBL" id="OUM20722.1"/>
    </source>
</evidence>
<dbReference type="GO" id="GO:0005886">
    <property type="term" value="C:plasma membrane"/>
    <property type="evidence" value="ECO:0007669"/>
    <property type="project" value="TreeGrafter"/>
</dbReference>
<reference evidence="3 4" key="1">
    <citation type="submission" date="2017-05" db="EMBL/GenBank/DDBJ databases">
        <title>Butyricicoccus porcorum sp. nov. a butyrate-producing bacterium from the swine intestinal tract.</title>
        <authorList>
            <person name="Trachsel J."/>
            <person name="Humphrey S."/>
            <person name="Allen H.K."/>
        </authorList>
    </citation>
    <scope>NUCLEOTIDE SEQUENCE [LARGE SCALE GENOMIC DNA]</scope>
    <source>
        <strain evidence="3">BB10</strain>
    </source>
</reference>
<keyword evidence="1" id="KW-1133">Transmembrane helix</keyword>
<dbReference type="InterPro" id="IPR051599">
    <property type="entry name" value="Cell_Envelope_Assoc"/>
</dbReference>
<evidence type="ECO:0000256" key="1">
    <source>
        <dbReference type="SAM" id="Phobius"/>
    </source>
</evidence>